<dbReference type="AlphaFoldDB" id="A0A0E4H7M6"/>
<name>A0A0E4H7M6_9BACL</name>
<evidence type="ECO:0000256" key="1">
    <source>
        <dbReference type="SAM" id="SignalP"/>
    </source>
</evidence>
<dbReference type="RefSeq" id="WP_020426808.1">
    <property type="nucleotide sequence ID" value="NZ_AGBD01000237.1"/>
</dbReference>
<feature type="chain" id="PRO_5002420633" evidence="1">
    <location>
        <begin position="27"/>
        <end position="282"/>
    </location>
</feature>
<organism evidence="2 3">
    <name type="scientific">Paenibacillus riograndensis SBR5</name>
    <dbReference type="NCBI Taxonomy" id="1073571"/>
    <lineage>
        <taxon>Bacteria</taxon>
        <taxon>Bacillati</taxon>
        <taxon>Bacillota</taxon>
        <taxon>Bacilli</taxon>
        <taxon>Bacillales</taxon>
        <taxon>Paenibacillaceae</taxon>
        <taxon>Paenibacillus</taxon>
        <taxon>Paenibacillus sonchi group</taxon>
    </lineage>
</organism>
<dbReference type="PATRIC" id="fig|1073571.4.peg.521"/>
<dbReference type="STRING" id="483937.AMQ84_27365"/>
<protein>
    <submittedName>
        <fullName evidence="2">Putative secreted protein</fullName>
    </submittedName>
</protein>
<dbReference type="KEGG" id="pri:PRIO_0514"/>
<feature type="signal peptide" evidence="1">
    <location>
        <begin position="1"/>
        <end position="26"/>
    </location>
</feature>
<reference evidence="3" key="1">
    <citation type="submission" date="2015-03" db="EMBL/GenBank/DDBJ databases">
        <authorList>
            <person name="Wibberg D."/>
        </authorList>
    </citation>
    <scope>NUCLEOTIDE SEQUENCE [LARGE SCALE GENOMIC DNA]</scope>
</reference>
<dbReference type="Proteomes" id="UP000033163">
    <property type="component" value="Chromosome I"/>
</dbReference>
<gene>
    <name evidence="2" type="ORF">PRIO_0514</name>
</gene>
<dbReference type="HOGENOM" id="CLU_986393_0_0_9"/>
<evidence type="ECO:0000313" key="3">
    <source>
        <dbReference type="Proteomes" id="UP000033163"/>
    </source>
</evidence>
<dbReference type="EMBL" id="LN831776">
    <property type="protein sequence ID" value="CQR51844.1"/>
    <property type="molecule type" value="Genomic_DNA"/>
</dbReference>
<proteinExistence type="predicted"/>
<keyword evidence="1" id="KW-0732">Signal</keyword>
<sequence length="282" mass="30634">MRFQKSAIALASLALLLGSAYGSASAASGSKSSTKSAAAASSQQTTKKIQAQVDAIRLQTKKPGEIYYVYVNDKKYNPGGVSYQAFSYGLPFKNYQEYVQKAQVLKTPFLQLEQAPEDFQFKSAYLSAFKPKPDSIEGQKLSEQIVAEGKASGKTVFVKKMTDKRWSVTLTYHGSEGSRQAGAFLSITAEPAGTLDSSIEYVPSLAEPEKLSVEGQDLTYKAGDALKYKTANSPGVNNSQDAQYLEWTDSRTKISYTIYVSKGKITKEALVSLAEQIITGQS</sequence>
<accession>A0A0E4H7M6</accession>
<evidence type="ECO:0000313" key="2">
    <source>
        <dbReference type="EMBL" id="CQR51844.1"/>
    </source>
</evidence>